<feature type="non-terminal residue" evidence="1">
    <location>
        <position position="70"/>
    </location>
</feature>
<evidence type="ECO:0000313" key="2">
    <source>
        <dbReference type="Proteomes" id="UP000325003"/>
    </source>
</evidence>
<reference evidence="1 2" key="2">
    <citation type="submission" date="2019-09" db="EMBL/GenBank/DDBJ databases">
        <authorList>
            <person name="Jin C."/>
        </authorList>
    </citation>
    <scope>NUCLEOTIDE SEQUENCE [LARGE SCALE GENOMIC DNA]</scope>
    <source>
        <strain evidence="1 2">BN130099</strain>
    </source>
</reference>
<sequence>MATSAGLAHPDAVLFTAPAARTVAYAYPRPFLEAEDLSAVRHPAPDPFFDKTRDPRTLAPYDVAGRRIVV</sequence>
<comment type="caution">
    <text evidence="1">The sequence shown here is derived from an EMBL/GenBank/DDBJ whole genome shotgun (WGS) entry which is preliminary data.</text>
</comment>
<keyword evidence="2" id="KW-1185">Reference proteome</keyword>
<name>A0A5B1L3F0_9ACTN</name>
<evidence type="ECO:0000313" key="1">
    <source>
        <dbReference type="EMBL" id="KAA1414995.1"/>
    </source>
</evidence>
<organism evidence="1 2">
    <name type="scientific">Nocardioides humilatus</name>
    <dbReference type="NCBI Taxonomy" id="2607660"/>
    <lineage>
        <taxon>Bacteria</taxon>
        <taxon>Bacillati</taxon>
        <taxon>Actinomycetota</taxon>
        <taxon>Actinomycetes</taxon>
        <taxon>Propionibacteriales</taxon>
        <taxon>Nocardioidaceae</taxon>
        <taxon>Nocardioides</taxon>
    </lineage>
</organism>
<dbReference type="AlphaFoldDB" id="A0A5B1L3F0"/>
<dbReference type="Proteomes" id="UP000325003">
    <property type="component" value="Unassembled WGS sequence"/>
</dbReference>
<proteinExistence type="predicted"/>
<accession>A0A5B1L3F0</accession>
<protein>
    <submittedName>
        <fullName evidence="1">Uncharacterized protein</fullName>
    </submittedName>
</protein>
<reference evidence="1 2" key="1">
    <citation type="submission" date="2019-09" db="EMBL/GenBank/DDBJ databases">
        <title>Nocardioides panacisoli sp. nov., isolated from the soil of a ginseng field.</title>
        <authorList>
            <person name="Cho C."/>
        </authorList>
    </citation>
    <scope>NUCLEOTIDE SEQUENCE [LARGE SCALE GENOMIC DNA]</scope>
    <source>
        <strain evidence="1 2">BN130099</strain>
    </source>
</reference>
<gene>
    <name evidence="1" type="ORF">F0U44_22130</name>
</gene>
<dbReference type="EMBL" id="VUJV01000018">
    <property type="protein sequence ID" value="KAA1414995.1"/>
    <property type="molecule type" value="Genomic_DNA"/>
</dbReference>
<dbReference type="RefSeq" id="WP_149730572.1">
    <property type="nucleotide sequence ID" value="NZ_VUJV01000018.1"/>
</dbReference>